<feature type="transmembrane region" description="Helical" evidence="1">
    <location>
        <begin position="202"/>
        <end position="222"/>
    </location>
</feature>
<evidence type="ECO:0000313" key="3">
    <source>
        <dbReference type="Proteomes" id="UP000785625"/>
    </source>
</evidence>
<dbReference type="Proteomes" id="UP000785625">
    <property type="component" value="Unassembled WGS sequence"/>
</dbReference>
<evidence type="ECO:0000313" key="2">
    <source>
        <dbReference type="EMBL" id="MBM6940478.1"/>
    </source>
</evidence>
<protein>
    <submittedName>
        <fullName evidence="2">YibE/F family protein</fullName>
    </submittedName>
</protein>
<dbReference type="PANTHER" id="PTHR41771">
    <property type="entry name" value="MEMBRANE PROTEIN-RELATED"/>
    <property type="match status" value="1"/>
</dbReference>
<proteinExistence type="predicted"/>
<dbReference type="InterPro" id="IPR012507">
    <property type="entry name" value="YibE_F"/>
</dbReference>
<keyword evidence="1" id="KW-0812">Transmembrane</keyword>
<feature type="transmembrane region" description="Helical" evidence="1">
    <location>
        <begin position="125"/>
        <end position="142"/>
    </location>
</feature>
<feature type="transmembrane region" description="Helical" evidence="1">
    <location>
        <begin position="175"/>
        <end position="196"/>
    </location>
</feature>
<feature type="transmembrane region" description="Helical" evidence="1">
    <location>
        <begin position="148"/>
        <end position="168"/>
    </location>
</feature>
<feature type="transmembrane region" description="Helical" evidence="1">
    <location>
        <begin position="12"/>
        <end position="29"/>
    </location>
</feature>
<dbReference type="EMBL" id="JACJKU010000019">
    <property type="protein sequence ID" value="MBM6940478.1"/>
    <property type="molecule type" value="Genomic_DNA"/>
</dbReference>
<feature type="transmembrane region" description="Helical" evidence="1">
    <location>
        <begin position="300"/>
        <end position="320"/>
    </location>
</feature>
<dbReference type="Pfam" id="PF07907">
    <property type="entry name" value="YibE_F"/>
    <property type="match status" value="1"/>
</dbReference>
<organism evidence="2 3">
    <name type="scientific">Limosilactobacillus coleohominis</name>
    <dbReference type="NCBI Taxonomy" id="181675"/>
    <lineage>
        <taxon>Bacteria</taxon>
        <taxon>Bacillati</taxon>
        <taxon>Bacillota</taxon>
        <taxon>Bacilli</taxon>
        <taxon>Lactobacillales</taxon>
        <taxon>Lactobacillaceae</taxon>
        <taxon>Limosilactobacillus</taxon>
    </lineage>
</organism>
<reference evidence="2 3" key="1">
    <citation type="journal article" date="2021" name="Sci. Rep.">
        <title>The distribution of antibiotic resistance genes in chicken gut microbiota commensals.</title>
        <authorList>
            <person name="Juricova H."/>
            <person name="Matiasovicova J."/>
            <person name="Kubasova T."/>
            <person name="Cejkova D."/>
            <person name="Rychlik I."/>
        </authorList>
    </citation>
    <scope>NUCLEOTIDE SEQUENCE [LARGE SCALE GENOMIC DNA]</scope>
    <source>
        <strain evidence="2 3">An574</strain>
    </source>
</reference>
<dbReference type="PANTHER" id="PTHR41771:SF1">
    <property type="entry name" value="MEMBRANE PROTEIN"/>
    <property type="match status" value="1"/>
</dbReference>
<comment type="caution">
    <text evidence="2">The sequence shown here is derived from an EMBL/GenBank/DDBJ whole genome shotgun (WGS) entry which is preliminary data.</text>
</comment>
<sequence>MKKWWSKHWKVLMLLFFLALGSIILVSHNQSMYRRPIGKVIAVKVIHRQKQKDEFNNIDYQYKQRLTLRVMNGKHQGKLVYANNDYSQSGGMDQRYQIGQQAFLTQLSSSNGHLTANVSGLKRDTTLVALLWIVVILVTMLFGRSGGLAFTSVILNVVFFVIAVKINVQTQANYLLLIFAVVSVLMALASLTFVYGWSKQTLATLIASLLGVGLSMLIFVVVSKITGEKGIYYESMQYVTQNYRMLYLAEVMIGVLGAVMDETSDILATMFEVKRINHNPQWRTLYDAGRSVGQSVMGPLANILLMIFLFSTLTNAVLLLRNGNSWCYTFNMCMSLGVAQSLVSGIGIVITVPVISYLAAFILARR</sequence>
<evidence type="ECO:0000256" key="1">
    <source>
        <dbReference type="SAM" id="Phobius"/>
    </source>
</evidence>
<gene>
    <name evidence="2" type="ORF">H5975_03060</name>
</gene>
<keyword evidence="1" id="KW-0472">Membrane</keyword>
<accession>A0ABS2GX63</accession>
<feature type="transmembrane region" description="Helical" evidence="1">
    <location>
        <begin position="341"/>
        <end position="364"/>
    </location>
</feature>
<keyword evidence="1" id="KW-1133">Transmembrane helix</keyword>
<name>A0ABS2GX63_9LACO</name>
<feature type="transmembrane region" description="Helical" evidence="1">
    <location>
        <begin position="243"/>
        <end position="260"/>
    </location>
</feature>
<keyword evidence="3" id="KW-1185">Reference proteome</keyword>